<evidence type="ECO:0000313" key="2">
    <source>
        <dbReference type="Proteomes" id="UP001230649"/>
    </source>
</evidence>
<accession>A0ACC2WJD2</accession>
<reference evidence="1" key="1">
    <citation type="submission" date="2023-04" db="EMBL/GenBank/DDBJ databases">
        <title>Draft Genome sequencing of Naganishia species isolated from polar environments using Oxford Nanopore Technology.</title>
        <authorList>
            <person name="Leo P."/>
            <person name="Venkateswaran K."/>
        </authorList>
    </citation>
    <scope>NUCLEOTIDE SEQUENCE</scope>
    <source>
        <strain evidence="1">MNA-CCFEE 5262</strain>
    </source>
</reference>
<keyword evidence="2" id="KW-1185">Reference proteome</keyword>
<proteinExistence type="predicted"/>
<name>A0ACC2WJD2_9TREE</name>
<sequence length="401" mass="46579">MSSHSYIFEDAAESSKSRRGPKLKMKLKETESEKAEREWRKEQKRLRKESKRVYKANGISPLAGLATTPPRNAERDESITPPRKRPRYDDDPDGERHQTYGYDPNASSRLDDWDEDVWQPQPSGFEKLKAAAKTEVEEEEFRQKMFDLMEDQEGPNPFVSGRYRSPPRAPSPPPVQQTIPKRFQPGDDVPDFSTMDDEEYAEAIRYGMWRRQNKEEVERLERLKKLQEEEDRKKAKAKEAQENEEKRRIEVLARERGAQDAKRTQQELSDYKAKWDALRTTVAKDQQSESATLRLVDMPWPIFYGSSFHVFAPSMLSREKVEKFYTAMLPSTSDISTTAPPTVDQDRPALKKILREAILAYHPDRFVGRYLAKVHADEKELVKEAVIRTSQIINEIAADNK</sequence>
<organism evidence="1 2">
    <name type="scientific">Naganishia adeliensis</name>
    <dbReference type="NCBI Taxonomy" id="92952"/>
    <lineage>
        <taxon>Eukaryota</taxon>
        <taxon>Fungi</taxon>
        <taxon>Dikarya</taxon>
        <taxon>Basidiomycota</taxon>
        <taxon>Agaricomycotina</taxon>
        <taxon>Tremellomycetes</taxon>
        <taxon>Filobasidiales</taxon>
        <taxon>Filobasidiaceae</taxon>
        <taxon>Naganishia</taxon>
    </lineage>
</organism>
<evidence type="ECO:0000313" key="1">
    <source>
        <dbReference type="EMBL" id="KAJ9111833.1"/>
    </source>
</evidence>
<dbReference type="EMBL" id="JASBWS010000017">
    <property type="protein sequence ID" value="KAJ9111833.1"/>
    <property type="molecule type" value="Genomic_DNA"/>
</dbReference>
<comment type="caution">
    <text evidence="1">The sequence shown here is derived from an EMBL/GenBank/DDBJ whole genome shotgun (WGS) entry which is preliminary data.</text>
</comment>
<protein>
    <submittedName>
        <fullName evidence="1">Uncharacterized protein</fullName>
    </submittedName>
</protein>
<dbReference type="Proteomes" id="UP001230649">
    <property type="component" value="Unassembled WGS sequence"/>
</dbReference>
<gene>
    <name evidence="1" type="ORF">QFC20_002420</name>
</gene>